<keyword evidence="6 9" id="KW-0479">Metal-binding</keyword>
<feature type="domain" description="Prenyltransferase alpha-alpha toroid" evidence="10">
    <location>
        <begin position="66"/>
        <end position="391"/>
    </location>
</feature>
<evidence type="ECO:0000259" key="10">
    <source>
        <dbReference type="Pfam" id="PF00432"/>
    </source>
</evidence>
<dbReference type="GO" id="GO:0008270">
    <property type="term" value="F:zinc ion binding"/>
    <property type="evidence" value="ECO:0007669"/>
    <property type="project" value="UniProtKB-UniRule"/>
</dbReference>
<dbReference type="Proteomes" id="UP001461498">
    <property type="component" value="Unassembled WGS sequence"/>
</dbReference>
<accession>A0AAW1CHU6</accession>
<evidence type="ECO:0000256" key="7">
    <source>
        <dbReference type="ARBA" id="ARBA00022737"/>
    </source>
</evidence>
<dbReference type="AlphaFoldDB" id="A0AAW1CHU6"/>
<dbReference type="InterPro" id="IPR026872">
    <property type="entry name" value="FTB"/>
</dbReference>
<dbReference type="PANTHER" id="PTHR11774:SF6">
    <property type="entry name" value="PROTEIN FARNESYLTRANSFERASE SUBUNIT BETA"/>
    <property type="match status" value="1"/>
</dbReference>
<evidence type="ECO:0000256" key="6">
    <source>
        <dbReference type="ARBA" id="ARBA00022723"/>
    </source>
</evidence>
<evidence type="ECO:0000256" key="9">
    <source>
        <dbReference type="RuleBase" id="RU365056"/>
    </source>
</evidence>
<name>A0AAW1CHU6_9HEMI</name>
<evidence type="ECO:0000256" key="2">
    <source>
        <dbReference type="ARBA" id="ARBA00012702"/>
    </source>
</evidence>
<dbReference type="GO" id="GO:0005965">
    <property type="term" value="C:protein farnesyltransferase complex"/>
    <property type="evidence" value="ECO:0007669"/>
    <property type="project" value="UniProtKB-UniRule"/>
</dbReference>
<reference evidence="11 12" key="1">
    <citation type="submission" date="2022-12" db="EMBL/GenBank/DDBJ databases">
        <title>Chromosome-level genome assembly of true bugs.</title>
        <authorList>
            <person name="Ma L."/>
            <person name="Li H."/>
        </authorList>
    </citation>
    <scope>NUCLEOTIDE SEQUENCE [LARGE SCALE GENOMIC DNA]</scope>
    <source>
        <strain evidence="11">Lab_2022b</strain>
    </source>
</reference>
<protein>
    <recommendedName>
        <fullName evidence="3 9">Protein farnesyltransferase subunit beta</fullName>
        <shortName evidence="9">FTase-beta</shortName>
        <ecNumber evidence="2 9">2.5.1.58</ecNumber>
    </recommendedName>
</protein>
<sequence>MKLVESIILIMESVEVNCDSESNKLFIGRPNFDDEFISTATSIAQEKVEKNVKAVLLNHLDELPNLRKSLHIEYLLGSLKNLPSSYEVMDSSRTWTVYWVLHSLALLQYDVDPNLKLAIINFLKSCQHVEGGFGGGPFQEPHLAPTYAAVNALCILGTEDAYNVIDRRGLLNFLRRMKVGDGSFYMHEDGEIDLRSVYCCIAVYSVVNLRDKELFANSLDWVSRCQTYEGGFAGSPGMEAHGGYTFCGVASLYLLGKLEKCDLKSLRRWILNRQTAFEGGFQGRTNKLVDSCYSFWQYGSLEVLNYASNVQGCSYKQNCAHNRLIDNDLLQEYLLICCQHISGGFIDKPTTSHDPYHTCYSLSGLSLAQQYCLTEEKHSGDLADIHPVFNLPMNLYHKADLYFKET</sequence>
<evidence type="ECO:0000256" key="5">
    <source>
        <dbReference type="ARBA" id="ARBA00022679"/>
    </source>
</evidence>
<organism evidence="11 12">
    <name type="scientific">Rhynocoris fuscipes</name>
    <dbReference type="NCBI Taxonomy" id="488301"/>
    <lineage>
        <taxon>Eukaryota</taxon>
        <taxon>Metazoa</taxon>
        <taxon>Ecdysozoa</taxon>
        <taxon>Arthropoda</taxon>
        <taxon>Hexapoda</taxon>
        <taxon>Insecta</taxon>
        <taxon>Pterygota</taxon>
        <taxon>Neoptera</taxon>
        <taxon>Paraneoptera</taxon>
        <taxon>Hemiptera</taxon>
        <taxon>Heteroptera</taxon>
        <taxon>Panheteroptera</taxon>
        <taxon>Cimicomorpha</taxon>
        <taxon>Reduviidae</taxon>
        <taxon>Harpactorinae</taxon>
        <taxon>Harpactorini</taxon>
        <taxon>Rhynocoris</taxon>
    </lineage>
</organism>
<comment type="catalytic activity">
    <reaction evidence="9">
        <text>L-cysteinyl-[protein] + (2E,6E)-farnesyl diphosphate = S-(2E,6E)-farnesyl-L-cysteinyl-[protein] + diphosphate</text>
        <dbReference type="Rhea" id="RHEA:13345"/>
        <dbReference type="Rhea" id="RHEA-COMP:10131"/>
        <dbReference type="Rhea" id="RHEA-COMP:11535"/>
        <dbReference type="ChEBI" id="CHEBI:29950"/>
        <dbReference type="ChEBI" id="CHEBI:33019"/>
        <dbReference type="ChEBI" id="CHEBI:86019"/>
        <dbReference type="ChEBI" id="CHEBI:175763"/>
    </reaction>
</comment>
<comment type="subunit">
    <text evidence="9">Heterodimer of an alpha and a beta subunit.</text>
</comment>
<dbReference type="SUPFAM" id="SSF48239">
    <property type="entry name" value="Terpenoid cyclases/Protein prenyltransferases"/>
    <property type="match status" value="1"/>
</dbReference>
<evidence type="ECO:0000256" key="1">
    <source>
        <dbReference type="ARBA" id="ARBA00010497"/>
    </source>
</evidence>
<evidence type="ECO:0000256" key="8">
    <source>
        <dbReference type="ARBA" id="ARBA00022833"/>
    </source>
</evidence>
<dbReference type="Pfam" id="PF00432">
    <property type="entry name" value="Prenyltrans"/>
    <property type="match status" value="1"/>
</dbReference>
<dbReference type="InterPro" id="IPR045089">
    <property type="entry name" value="PGGT1B-like"/>
</dbReference>
<evidence type="ECO:0000313" key="11">
    <source>
        <dbReference type="EMBL" id="KAK9497123.1"/>
    </source>
</evidence>
<dbReference type="InterPro" id="IPR008930">
    <property type="entry name" value="Terpenoid_cyclase/PrenylTrfase"/>
</dbReference>
<keyword evidence="7" id="KW-0677">Repeat</keyword>
<dbReference type="EC" id="2.5.1.58" evidence="2 9"/>
<keyword evidence="5 9" id="KW-0808">Transferase</keyword>
<gene>
    <name evidence="11" type="ORF">O3M35_004499</name>
</gene>
<dbReference type="PANTHER" id="PTHR11774">
    <property type="entry name" value="GERANYLGERANYL TRANSFERASE TYPE BETA SUBUNIT"/>
    <property type="match status" value="1"/>
</dbReference>
<comment type="cofactor">
    <cofactor evidence="9">
        <name>Zn(2+)</name>
        <dbReference type="ChEBI" id="CHEBI:29105"/>
    </cofactor>
    <text evidence="9">Binds 1 zinc ion per subunit.</text>
</comment>
<dbReference type="EMBL" id="JAPXFL010000015">
    <property type="protein sequence ID" value="KAK9497123.1"/>
    <property type="molecule type" value="Genomic_DNA"/>
</dbReference>
<proteinExistence type="inferred from homology"/>
<keyword evidence="8 9" id="KW-0862">Zinc</keyword>
<dbReference type="Gene3D" id="1.50.10.20">
    <property type="match status" value="1"/>
</dbReference>
<dbReference type="GO" id="GO:0097354">
    <property type="term" value="P:prenylation"/>
    <property type="evidence" value="ECO:0007669"/>
    <property type="project" value="UniProtKB-UniRule"/>
</dbReference>
<evidence type="ECO:0000256" key="3">
    <source>
        <dbReference type="ARBA" id="ARBA00015798"/>
    </source>
</evidence>
<keyword evidence="12" id="KW-1185">Reference proteome</keyword>
<dbReference type="GO" id="GO:0004660">
    <property type="term" value="F:protein farnesyltransferase activity"/>
    <property type="evidence" value="ECO:0007669"/>
    <property type="project" value="UniProtKB-UniRule"/>
</dbReference>
<dbReference type="CDD" id="cd02893">
    <property type="entry name" value="FTase"/>
    <property type="match status" value="1"/>
</dbReference>
<comment type="caution">
    <text evidence="11">The sequence shown here is derived from an EMBL/GenBank/DDBJ whole genome shotgun (WGS) entry which is preliminary data.</text>
</comment>
<keyword evidence="4 9" id="KW-0637">Prenyltransferase</keyword>
<comment type="similarity">
    <text evidence="1 9">Belongs to the protein prenyltransferase subunit beta family.</text>
</comment>
<comment type="function">
    <text evidence="9">Catalyzes the transfer of a farnesyl moiety from farnesyl diphosphate to a cysteine at the fourth position from the C-terminus of several proteins. The beta subunit is responsible for peptide-binding.</text>
</comment>
<evidence type="ECO:0000256" key="4">
    <source>
        <dbReference type="ARBA" id="ARBA00022602"/>
    </source>
</evidence>
<dbReference type="InterPro" id="IPR001330">
    <property type="entry name" value="Prenyltrans"/>
</dbReference>
<evidence type="ECO:0000313" key="12">
    <source>
        <dbReference type="Proteomes" id="UP001461498"/>
    </source>
</evidence>